<sequence length="207" mass="23574">MSTLLSDWCAFCEGVAVFDKSHFLGLLKEHGSDSELRKIFSYFSSSADLHERAIKVISSGRLDGSLYLLPRFSTSREEIVRLGSEWLRGQEEICRRIGEVEIEGICRRAEVVFVAGSDLDSVLRMDIPQYWLFDGIGDSVRGSRISESDQVYALFEALYGLAADYYLAWYIGSSLFELDVDFDPYFEFWRMGGRCALTESEFLVSNQ</sequence>
<dbReference type="RefSeq" id="WP_080149388.1">
    <property type="nucleotide sequence ID" value="NZ_DAIRPY010000076.1"/>
</dbReference>
<evidence type="ECO:0000313" key="2">
    <source>
        <dbReference type="Proteomes" id="UP000191133"/>
    </source>
</evidence>
<reference evidence="2" key="1">
    <citation type="submission" date="2016-10" db="EMBL/GenBank/DDBJ databases">
        <authorList>
            <person name="Varghese N."/>
        </authorList>
    </citation>
    <scope>NUCLEOTIDE SEQUENCE [LARGE SCALE GENOMIC DNA]</scope>
    <source>
        <strain evidence="2">92MFCol6.1</strain>
    </source>
</reference>
<name>A0A1W1GXZ1_9GAMM</name>
<accession>A0A1W1GXZ1</accession>
<protein>
    <submittedName>
        <fullName evidence="1">Uncharacterized protein</fullName>
    </submittedName>
</protein>
<gene>
    <name evidence="1" type="ORF">SAMN04488690_1925</name>
</gene>
<organism evidence="1 2">
    <name type="scientific">Stenotrophomonas indicatrix</name>
    <dbReference type="NCBI Taxonomy" id="2045451"/>
    <lineage>
        <taxon>Bacteria</taxon>
        <taxon>Pseudomonadati</taxon>
        <taxon>Pseudomonadota</taxon>
        <taxon>Gammaproteobacteria</taxon>
        <taxon>Lysobacterales</taxon>
        <taxon>Lysobacteraceae</taxon>
        <taxon>Stenotrophomonas</taxon>
    </lineage>
</organism>
<dbReference type="Proteomes" id="UP000191133">
    <property type="component" value="Unassembled WGS sequence"/>
</dbReference>
<evidence type="ECO:0000313" key="1">
    <source>
        <dbReference type="EMBL" id="SLM24205.1"/>
    </source>
</evidence>
<dbReference type="EMBL" id="FWEU01000002">
    <property type="protein sequence ID" value="SLM24205.1"/>
    <property type="molecule type" value="Genomic_DNA"/>
</dbReference>
<dbReference type="AlphaFoldDB" id="A0A1W1GXZ1"/>
<proteinExistence type="predicted"/>